<keyword evidence="1" id="KW-0723">Serine/threonine-protein kinase</keyword>
<comment type="caution">
    <text evidence="3">The sequence shown here is derived from an EMBL/GenBank/DDBJ whole genome shotgun (WGS) entry which is preliminary data.</text>
</comment>
<name>A0A842IE38_9RHOB</name>
<dbReference type="InterPro" id="IPR036890">
    <property type="entry name" value="HATPase_C_sf"/>
</dbReference>
<protein>
    <submittedName>
        <fullName evidence="3">ATP-binding protein</fullName>
    </submittedName>
</protein>
<dbReference type="AlphaFoldDB" id="A0A842IE38"/>
<evidence type="ECO:0000313" key="3">
    <source>
        <dbReference type="EMBL" id="MBC2837447.1"/>
    </source>
</evidence>
<dbReference type="InterPro" id="IPR050267">
    <property type="entry name" value="Anti-sigma-factor_SerPK"/>
</dbReference>
<dbReference type="Gene3D" id="3.30.565.10">
    <property type="entry name" value="Histidine kinase-like ATPase, C-terminal domain"/>
    <property type="match status" value="1"/>
</dbReference>
<gene>
    <name evidence="3" type="ORF">H7F16_18160</name>
</gene>
<feature type="domain" description="Histidine kinase/HSP90-like ATPase" evidence="2">
    <location>
        <begin position="8"/>
        <end position="136"/>
    </location>
</feature>
<proteinExistence type="predicted"/>
<keyword evidence="3" id="KW-0547">Nucleotide-binding</keyword>
<dbReference type="SUPFAM" id="SSF55874">
    <property type="entry name" value="ATPase domain of HSP90 chaperone/DNA topoisomerase II/histidine kinase"/>
    <property type="match status" value="1"/>
</dbReference>
<keyword evidence="1" id="KW-0808">Transferase</keyword>
<keyword evidence="1" id="KW-0418">Kinase</keyword>
<dbReference type="Pfam" id="PF13581">
    <property type="entry name" value="HATPase_c_2"/>
    <property type="match status" value="1"/>
</dbReference>
<dbReference type="GO" id="GO:0005524">
    <property type="term" value="F:ATP binding"/>
    <property type="evidence" value="ECO:0007669"/>
    <property type="project" value="UniProtKB-KW"/>
</dbReference>
<keyword evidence="3" id="KW-0067">ATP-binding</keyword>
<evidence type="ECO:0000313" key="4">
    <source>
        <dbReference type="Proteomes" id="UP000555411"/>
    </source>
</evidence>
<dbReference type="PANTHER" id="PTHR35526:SF3">
    <property type="entry name" value="ANTI-SIGMA-F FACTOR RSBW"/>
    <property type="match status" value="1"/>
</dbReference>
<dbReference type="RefSeq" id="WP_185799060.1">
    <property type="nucleotide sequence ID" value="NZ_JACLQD010000006.1"/>
</dbReference>
<evidence type="ECO:0000259" key="2">
    <source>
        <dbReference type="Pfam" id="PF13581"/>
    </source>
</evidence>
<keyword evidence="4" id="KW-1185">Reference proteome</keyword>
<dbReference type="CDD" id="cd16936">
    <property type="entry name" value="HATPase_RsbW-like"/>
    <property type="match status" value="1"/>
</dbReference>
<evidence type="ECO:0000256" key="1">
    <source>
        <dbReference type="ARBA" id="ARBA00022527"/>
    </source>
</evidence>
<dbReference type="Proteomes" id="UP000555411">
    <property type="component" value="Unassembled WGS sequence"/>
</dbReference>
<dbReference type="InterPro" id="IPR003594">
    <property type="entry name" value="HATPase_dom"/>
</dbReference>
<dbReference type="GO" id="GO:0004674">
    <property type="term" value="F:protein serine/threonine kinase activity"/>
    <property type="evidence" value="ECO:0007669"/>
    <property type="project" value="UniProtKB-KW"/>
</dbReference>
<reference evidence="3 4" key="1">
    <citation type="journal article" date="2017" name="Int. J. Syst. Evol. Microbiol.">
        <title>Gemmobacter straminiformis sp. nov., isolated from an artificial fountain.</title>
        <authorList>
            <person name="Kang J.Y."/>
            <person name="Kim M.J."/>
            <person name="Chun J."/>
            <person name="Son K.P."/>
            <person name="Jahng K.Y."/>
        </authorList>
    </citation>
    <scope>NUCLEOTIDE SEQUENCE [LARGE SCALE GENOMIC DNA]</scope>
    <source>
        <strain evidence="3 4">CAM-8</strain>
    </source>
</reference>
<dbReference type="PANTHER" id="PTHR35526">
    <property type="entry name" value="ANTI-SIGMA-F FACTOR RSBW-RELATED"/>
    <property type="match status" value="1"/>
</dbReference>
<accession>A0A842IE38</accession>
<organism evidence="3 4">
    <name type="scientific">Paragemmobacter straminiformis</name>
    <dbReference type="NCBI Taxonomy" id="2045119"/>
    <lineage>
        <taxon>Bacteria</taxon>
        <taxon>Pseudomonadati</taxon>
        <taxon>Pseudomonadota</taxon>
        <taxon>Alphaproteobacteria</taxon>
        <taxon>Rhodobacterales</taxon>
        <taxon>Paracoccaceae</taxon>
        <taxon>Paragemmobacter</taxon>
    </lineage>
</organism>
<sequence length="139" mass="15300">MLHSFSIPRDLAAISPLSQSVTALMVPAFDQDARDAVDLALVEALSNAVQHGTKDSAKSIGLEVVLTETEITLDIIDSTPPMPLFLLEDLDPDALEVDPDDLENLPETGRGLALIVMMMDEVAFHHIDDQTRLRLTRRR</sequence>
<dbReference type="EMBL" id="JACLQD010000006">
    <property type="protein sequence ID" value="MBC2837447.1"/>
    <property type="molecule type" value="Genomic_DNA"/>
</dbReference>